<sequence>MSASYPRGRRLAGRAARLLLSVSGLALLGGQPQDAAAATATFFDSIAEGRADFDNRVATAGGTVNTDLLSSLTTNQTSWARSAFTITSGDGTTRSTRTTSFNNVQGPSGTFNSGDSIRMEASSLNPPGSGLVFTFASPINAFGVELEGWATCCYPSALYIAFDGGTPILVGSANARSDNPGDARYGQVMTFVAAISDSGTFSSIAFYGEASGDTMFGGGTVRYAVVPVGGLSGGTAIDTSRGSFNESDSAAQAGTVTFRGGTFRPTASVALSQPVVVEATNGIIDTSAGPVVLLGNITGDGQLQVIGTGRLTVQGQAQNSGGAQVQQGTLVVQGQLGGPLSVLAGGMVMGGGTVTGPSTINGTLSPGASPGIMTFTAPVTLGAGSTTRLEIDGPAAGTGRGFHDQVLVTGAGNALTAGGTLAPVLRGISGDATNSFNPVIGQSFRVIQAQGGLLGSFGGLTQPTDGLPAGSRFDALYGANTLDLVLTPARYADLSPLGGGQRVNQAATGGAVDAIRPAAGLRMDGDAATVFGALYVLPASAIPAALDQVSGVVHADALAAALAHRRMFGAATGQRLAAIRSGDAGLVAAQGALAPRVALDSARIARMSAMPGAGVGGDGDDAPAGDGGDGDGGFGLPGWSVWGRALGGWGSTGSDGIAPGYSRQSGGALVGADRAFAAGLTGGIALGFLRGQVDGDGATGEVRIESYQASLYGLYAPPTEASVKPFVDVTIGTGLSRYDSRRTIAFGTLSRRANADSQGTDLSAEAGIGVSTRIEGIEIEPRLHLRWDRIARRGLTETGAGSLNLSVDGRTADALRAGIGVSAARSFDLGNGVRLRPEARIGYAREMQDGLGRSTHRLGGAGFGVESARVGQNGLSGGIGVTAFRGDRFAVVADIDTARTERGSDHVATIGLRWVW</sequence>
<dbReference type="InterPro" id="IPR006315">
    <property type="entry name" value="OM_autotransptr_brl_dom"/>
</dbReference>
<evidence type="ECO:0000259" key="2">
    <source>
        <dbReference type="PROSITE" id="PS51208"/>
    </source>
</evidence>
<dbReference type="GO" id="GO:0019867">
    <property type="term" value="C:outer membrane"/>
    <property type="evidence" value="ECO:0007669"/>
    <property type="project" value="InterPro"/>
</dbReference>
<dbReference type="InterPro" id="IPR005546">
    <property type="entry name" value="Autotransporte_beta"/>
</dbReference>
<feature type="chain" id="PRO_5011515683" evidence="1">
    <location>
        <begin position="27"/>
        <end position="916"/>
    </location>
</feature>
<dbReference type="OrthoDB" id="7272074at2"/>
<dbReference type="Proteomes" id="UP000199473">
    <property type="component" value="Unassembled WGS sequence"/>
</dbReference>
<dbReference type="SMART" id="SM00869">
    <property type="entry name" value="Autotransporter"/>
    <property type="match status" value="1"/>
</dbReference>
<reference evidence="3 4" key="1">
    <citation type="submission" date="2016-10" db="EMBL/GenBank/DDBJ databases">
        <authorList>
            <person name="de Groot N.N."/>
        </authorList>
    </citation>
    <scope>NUCLEOTIDE SEQUENCE [LARGE SCALE GENOMIC DNA]</scope>
    <source>
        <strain evidence="3 4">DSM 19981</strain>
    </source>
</reference>
<dbReference type="Pfam" id="PF03797">
    <property type="entry name" value="Autotransporter"/>
    <property type="match status" value="1"/>
</dbReference>
<dbReference type="AlphaFoldDB" id="A0A1I3Z316"/>
<dbReference type="PROSITE" id="PS51208">
    <property type="entry name" value="AUTOTRANSPORTER"/>
    <property type="match status" value="1"/>
</dbReference>
<dbReference type="EMBL" id="FOSQ01000002">
    <property type="protein sequence ID" value="SFK37876.1"/>
    <property type="molecule type" value="Genomic_DNA"/>
</dbReference>
<keyword evidence="1" id="KW-0732">Signal</keyword>
<evidence type="ECO:0000313" key="4">
    <source>
        <dbReference type="Proteomes" id="UP000199473"/>
    </source>
</evidence>
<keyword evidence="4" id="KW-1185">Reference proteome</keyword>
<name>A0A1I3Z316_9PROT</name>
<dbReference type="InterPro" id="IPR036709">
    <property type="entry name" value="Autotransporte_beta_dom_sf"/>
</dbReference>
<organism evidence="3 4">
    <name type="scientific">Falsiroseomonas stagni DSM 19981</name>
    <dbReference type="NCBI Taxonomy" id="1123062"/>
    <lineage>
        <taxon>Bacteria</taxon>
        <taxon>Pseudomonadati</taxon>
        <taxon>Pseudomonadota</taxon>
        <taxon>Alphaproteobacteria</taxon>
        <taxon>Acetobacterales</taxon>
        <taxon>Roseomonadaceae</taxon>
        <taxon>Falsiroseomonas</taxon>
    </lineage>
</organism>
<gene>
    <name evidence="3" type="ORF">SAMN02745775_10255</name>
</gene>
<dbReference type="SUPFAM" id="SSF103515">
    <property type="entry name" value="Autotransporter"/>
    <property type="match status" value="1"/>
</dbReference>
<evidence type="ECO:0000256" key="1">
    <source>
        <dbReference type="SAM" id="SignalP"/>
    </source>
</evidence>
<dbReference type="Gene3D" id="2.40.128.130">
    <property type="entry name" value="Autotransporter beta-domain"/>
    <property type="match status" value="1"/>
</dbReference>
<protein>
    <submittedName>
        <fullName evidence="3">Outer membrane autotransporter barrel domain-containing protein</fullName>
    </submittedName>
</protein>
<feature type="signal peptide" evidence="1">
    <location>
        <begin position="1"/>
        <end position="26"/>
    </location>
</feature>
<dbReference type="STRING" id="1123062.SAMN02745775_10255"/>
<dbReference type="RefSeq" id="WP_092957765.1">
    <property type="nucleotide sequence ID" value="NZ_FOSQ01000002.1"/>
</dbReference>
<accession>A0A1I3Z316</accession>
<proteinExistence type="predicted"/>
<dbReference type="NCBIfam" id="TIGR01414">
    <property type="entry name" value="autotrans_barl"/>
    <property type="match status" value="1"/>
</dbReference>
<evidence type="ECO:0000313" key="3">
    <source>
        <dbReference type="EMBL" id="SFK37876.1"/>
    </source>
</evidence>
<feature type="domain" description="Autotransporter" evidence="2">
    <location>
        <begin position="634"/>
        <end position="916"/>
    </location>
</feature>